<comment type="subunit">
    <text evidence="6">NDH is composed of at least 16 different subunits, 5 of which are encoded in the nucleus.</text>
</comment>
<dbReference type="PROSITE" id="PS00668">
    <property type="entry name" value="COMPLEX1_ND1_2"/>
    <property type="match status" value="1"/>
</dbReference>
<dbReference type="GO" id="GO:0016655">
    <property type="term" value="F:oxidoreductase activity, acting on NAD(P)H, quinone or similar compound as acceptor"/>
    <property type="evidence" value="ECO:0007669"/>
    <property type="project" value="UniProtKB-UniRule"/>
</dbReference>
<evidence type="ECO:0000256" key="3">
    <source>
        <dbReference type="ARBA" id="ARBA00022692"/>
    </source>
</evidence>
<comment type="catalytic activity">
    <reaction evidence="6">
        <text>a plastoquinone + NADH + (n+1) H(+)(in) = a plastoquinol + NAD(+) + n H(+)(out)</text>
        <dbReference type="Rhea" id="RHEA:42608"/>
        <dbReference type="Rhea" id="RHEA-COMP:9561"/>
        <dbReference type="Rhea" id="RHEA-COMP:9562"/>
        <dbReference type="ChEBI" id="CHEBI:15378"/>
        <dbReference type="ChEBI" id="CHEBI:17757"/>
        <dbReference type="ChEBI" id="CHEBI:57540"/>
        <dbReference type="ChEBI" id="CHEBI:57945"/>
        <dbReference type="ChEBI" id="CHEBI:62192"/>
    </reaction>
</comment>
<comment type="function">
    <text evidence="6">NDH shuttles electrons from NAD(P)H:plastoquinone, via FMN and iron-sulfur (Fe-S) centers, to quinones in the photosynthetic chain and possibly in a chloroplast respiratory chain. The immediate electron acceptor for the enzyme in this species is believed to be plastoquinone. Couples the redox reaction to proton translocation, and thus conserves the redox energy in a proton gradient.</text>
</comment>
<keyword evidence="4 6" id="KW-1133">Transmembrane helix</keyword>
<proteinExistence type="inferred from homology"/>
<accession>F4YZD6</accession>
<gene>
    <name evidence="6 8" type="primary">ndhA</name>
</gene>
<comment type="similarity">
    <text evidence="2 6 7">Belongs to the complex I subunit 1 family.</text>
</comment>
<geneLocation type="chloroplast" evidence="8"/>
<protein>
    <recommendedName>
        <fullName evidence="6">NAD(P)H-quinone oxidoreductase subunit 1, chloroplastic</fullName>
        <ecNumber evidence="6">7.1.1.-</ecNumber>
    </recommendedName>
    <alternativeName>
        <fullName evidence="6">NAD(P)H dehydrogenase subunit 1</fullName>
        <shortName evidence="6">NDH subunit 1</shortName>
    </alternativeName>
    <alternativeName>
        <fullName evidence="6">NADH-plastoquinone oxidoreductase subunit 1</fullName>
    </alternativeName>
</protein>
<keyword evidence="6" id="KW-0874">Quinone</keyword>
<dbReference type="Gramene" id="ADH10448">
    <property type="protein sequence ID" value="ADH10448"/>
    <property type="gene ID" value="ADH10448"/>
</dbReference>
<dbReference type="GO" id="GO:0048038">
    <property type="term" value="F:quinone binding"/>
    <property type="evidence" value="ECO:0007669"/>
    <property type="project" value="UniProtKB-KW"/>
</dbReference>
<evidence type="ECO:0000256" key="2">
    <source>
        <dbReference type="ARBA" id="ARBA00010535"/>
    </source>
</evidence>
<evidence type="ECO:0000256" key="5">
    <source>
        <dbReference type="ARBA" id="ARBA00023136"/>
    </source>
</evidence>
<dbReference type="AlphaFoldDB" id="F4YZD6"/>
<keyword evidence="5 6" id="KW-0472">Membrane</keyword>
<keyword evidence="8" id="KW-0934">Plastid</keyword>
<reference evidence="8" key="1">
    <citation type="journal article" date="2011" name="Science">
        <title>The Selaginella genome identifies genetic changes associated with the evolution of vascular plants.</title>
        <authorList>
            <person name="Banks J.A."/>
            <person name="Nishiyama T."/>
            <person name="Hasebe M."/>
            <person name="Bowman J.L."/>
            <person name="Gribskov M."/>
            <person name="dePamphilis C."/>
            <person name="Albert V.A."/>
            <person name="Aono N."/>
            <person name="Aoyama T."/>
            <person name="Ambrose B.A."/>
            <person name="Ashton N.W."/>
            <person name="Axtell M.J."/>
            <person name="Barker E."/>
            <person name="Barker M.S."/>
            <person name="Bennetzen J.L."/>
            <person name="Bonawitz N.D."/>
            <person name="Chapple C."/>
            <person name="Cheng C."/>
            <person name="Correa L.G."/>
            <person name="Dacre M."/>
            <person name="DeBarry J."/>
            <person name="Dreyer I."/>
            <person name="Elias M."/>
            <person name="Engstrom E.M."/>
            <person name="Estelle M."/>
            <person name="Feng L."/>
            <person name="Finet C."/>
            <person name="Floyd S.K."/>
            <person name="Frommer W.B."/>
            <person name="Fujita T."/>
            <person name="Gramzow L."/>
            <person name="Gutensohn M."/>
            <person name="Harholt J."/>
            <person name="Hattori M."/>
            <person name="Heyl A."/>
            <person name="Hirai T."/>
            <person name="Hiwatashi Y."/>
            <person name="Ishikawa M."/>
            <person name="Iwata M."/>
            <person name="Karol K.G."/>
            <person name="Koehler B."/>
            <person name="Kolukisaoglu U."/>
            <person name="Kubo M."/>
            <person name="Kurata T."/>
            <person name="Lalonde S."/>
            <person name="Li K."/>
            <person name="Li Y."/>
            <person name="Litt A."/>
            <person name="Lyons E."/>
            <person name="Manning G."/>
            <person name="Maruyama T."/>
            <person name="Michael T.P."/>
            <person name="Mikami K."/>
            <person name="Miyazaki S."/>
            <person name="Morinaga S."/>
            <person name="Murata T."/>
            <person name="Mueller-Roeber B."/>
            <person name="Nelson D.R."/>
            <person name="Obara M."/>
            <person name="Oguri Y."/>
            <person name="Olmstead R.G."/>
            <person name="Onodera N."/>
            <person name="Petersen B.L."/>
            <person name="Pils B."/>
            <person name="Prigge M."/>
            <person name="Rensing S.A."/>
            <person name="Riano-Pachon D.M."/>
            <person name="Roberts A.W."/>
            <person name="Sato Y."/>
            <person name="Scheller H.V."/>
            <person name="Schulz B."/>
            <person name="Schulz C."/>
            <person name="Shakirov E.V."/>
            <person name="Shibagaki N."/>
            <person name="Shinohara N."/>
            <person name="Shippen D.E."/>
            <person name="Soerensen I."/>
            <person name="Sotooka R."/>
            <person name="Sugimoto N."/>
            <person name="Sugita M."/>
            <person name="Sumikawa N."/>
            <person name="Tanurdzic M."/>
            <person name="Theissen G."/>
            <person name="Ulvskov P."/>
            <person name="Wakazuki S."/>
            <person name="Weng J.K."/>
            <person name="Willats W.W."/>
            <person name="Wipf D."/>
            <person name="Wolf P.G."/>
            <person name="Yang L."/>
            <person name="Zimmer A.D."/>
            <person name="Zhu Q."/>
            <person name="Mitros T."/>
            <person name="Hellsten U."/>
            <person name="Loque D."/>
            <person name="Otillar R."/>
            <person name="Salamov A."/>
            <person name="Schmutz J."/>
            <person name="Shapiro H."/>
            <person name="Lindquist E."/>
            <person name="Lucas S."/>
            <person name="Rokhsar D."/>
            <person name="Grigoriev I.V."/>
        </authorList>
    </citation>
    <scope>NUCLEOTIDE SEQUENCE</scope>
</reference>
<dbReference type="HOGENOM" id="CLU_015134_0_1_1"/>
<dbReference type="EMBL" id="HM173080">
    <property type="protein sequence ID" value="ADH10448.1"/>
    <property type="molecule type" value="Genomic_DNA"/>
</dbReference>
<dbReference type="EC" id="7.1.1.-" evidence="6"/>
<evidence type="ECO:0000313" key="8">
    <source>
        <dbReference type="EMBL" id="ADH10448.1"/>
    </source>
</evidence>
<keyword evidence="6" id="KW-1278">Translocase</keyword>
<evidence type="ECO:0000256" key="1">
    <source>
        <dbReference type="ARBA" id="ARBA00004141"/>
    </source>
</evidence>
<dbReference type="InterPro" id="IPR001694">
    <property type="entry name" value="NADH_UbQ_OxRdtase_su1/FPO"/>
</dbReference>
<comment type="catalytic activity">
    <reaction evidence="6">
        <text>a plastoquinone + NADPH + (n+1) H(+)(in) = a plastoquinol + NADP(+) + n H(+)(out)</text>
        <dbReference type="Rhea" id="RHEA:42612"/>
        <dbReference type="Rhea" id="RHEA-COMP:9561"/>
        <dbReference type="Rhea" id="RHEA-COMP:9562"/>
        <dbReference type="ChEBI" id="CHEBI:15378"/>
        <dbReference type="ChEBI" id="CHEBI:17757"/>
        <dbReference type="ChEBI" id="CHEBI:57783"/>
        <dbReference type="ChEBI" id="CHEBI:58349"/>
        <dbReference type="ChEBI" id="CHEBI:62192"/>
    </reaction>
</comment>
<keyword evidence="8" id="KW-0150">Chloroplast</keyword>
<dbReference type="GO" id="GO:0005886">
    <property type="term" value="C:plasma membrane"/>
    <property type="evidence" value="ECO:0007669"/>
    <property type="project" value="UniProtKB-SubCell"/>
</dbReference>
<dbReference type="GO" id="GO:0009535">
    <property type="term" value="C:chloroplast thylakoid membrane"/>
    <property type="evidence" value="ECO:0007669"/>
    <property type="project" value="UniProtKB-SubCell"/>
</dbReference>
<organism evidence="8">
    <name type="scientific">Selaginella moellendorffii</name>
    <name type="common">Spikemoss</name>
    <dbReference type="NCBI Taxonomy" id="88036"/>
    <lineage>
        <taxon>Eukaryota</taxon>
        <taxon>Viridiplantae</taxon>
        <taxon>Streptophyta</taxon>
        <taxon>Embryophyta</taxon>
        <taxon>Tracheophyta</taxon>
        <taxon>Lycopodiopsida</taxon>
        <taxon>Selaginellales</taxon>
        <taxon>Selaginellaceae</taxon>
        <taxon>Selaginella</taxon>
    </lineage>
</organism>
<dbReference type="PANTHER" id="PTHR11432">
    <property type="entry name" value="NADH DEHYDROGENASE SUBUNIT 1"/>
    <property type="match status" value="1"/>
</dbReference>
<keyword evidence="6" id="KW-0618">Plastoquinone</keyword>
<comment type="subcellular location">
    <subcellularLocation>
        <location evidence="7">Cell membrane</location>
        <topology evidence="7">Multi-pass membrane protein</topology>
    </subcellularLocation>
    <subcellularLocation>
        <location evidence="1">Membrane</location>
        <topology evidence="1">Multi-pass membrane protein</topology>
    </subcellularLocation>
    <subcellularLocation>
        <location evidence="6">Plastid</location>
        <location evidence="6">Chloroplast thylakoid membrane</location>
        <topology evidence="6">Multi-pass membrane protein</topology>
    </subcellularLocation>
</comment>
<evidence type="ECO:0000256" key="7">
    <source>
        <dbReference type="RuleBase" id="RU000471"/>
    </source>
</evidence>
<evidence type="ECO:0000256" key="6">
    <source>
        <dbReference type="HAMAP-Rule" id="MF_01350"/>
    </source>
</evidence>
<evidence type="ECO:0000256" key="4">
    <source>
        <dbReference type="ARBA" id="ARBA00022989"/>
    </source>
</evidence>
<feature type="transmembrane region" description="Helical" evidence="6">
    <location>
        <begin position="26"/>
        <end position="49"/>
    </location>
</feature>
<name>F4YZD6_SELML</name>
<dbReference type="PANTHER" id="PTHR11432:SF3">
    <property type="entry name" value="NADH-UBIQUINONE OXIDOREDUCTASE CHAIN 1"/>
    <property type="match status" value="1"/>
</dbReference>
<sequence length="373" mass="39065">MVIDTESDTRATDFLQVLGFSKEISAFAWIGFSALTLVPVMAMGVLVIARLERKISAGIQQRIGPGYAGPLGIIQASADGVKPLSKEDIIPSKGDPWLFNIGPAMVITPVLMGYSVIPSGHSIVLADPGTGVIYRIAASSIAPPGPPMTGYGSNNKYSSLGGLRAAAQSTSYEIPSASCVSPISPRLSSSLSTVDTVEAQSTYGLWGWNLRRQPIGFVAFPIPPLAECERLPFDLPEAEEELAAGHQTEYPGIKSGLSYVAPHPNPSAPSSFATVPHPGGWNPPISPPPDLGFGHIGSEMTDGTAEVIGTAVGMTVASAKAHSPLFVTITARRTSPRVRMDQLLDLGRKSLLPIAPGNLSSTASLQLINLSSM</sequence>
<keyword evidence="6" id="KW-0521">NADP</keyword>
<dbReference type="InterPro" id="IPR018086">
    <property type="entry name" value="NADH_UbQ_OxRdtase_su1_CS"/>
</dbReference>
<dbReference type="HAMAP" id="MF_01350">
    <property type="entry name" value="NDH1_NuoH"/>
    <property type="match status" value="1"/>
</dbReference>
<dbReference type="Pfam" id="PF00146">
    <property type="entry name" value="NADHdh"/>
    <property type="match status" value="1"/>
</dbReference>
<dbReference type="GO" id="GO:0019684">
    <property type="term" value="P:photosynthesis, light reaction"/>
    <property type="evidence" value="ECO:0007669"/>
    <property type="project" value="UniProtKB-UniRule"/>
</dbReference>
<comment type="caution">
    <text evidence="6">Lacks conserved residue(s) required for the propagation of feature annotation.</text>
</comment>
<keyword evidence="6" id="KW-0793">Thylakoid</keyword>
<keyword evidence="3 6" id="KW-0812">Transmembrane</keyword>
<dbReference type="OMA" id="WSGWASN"/>
<keyword evidence="6 7" id="KW-0520">NAD</keyword>